<dbReference type="PANTHER" id="PTHR10778">
    <property type="entry name" value="SOLUTE CARRIER FAMILY 35 MEMBER B"/>
    <property type="match status" value="1"/>
</dbReference>
<evidence type="ECO:0000313" key="9">
    <source>
        <dbReference type="Proteomes" id="UP000037460"/>
    </source>
</evidence>
<dbReference type="Proteomes" id="UP000037460">
    <property type="component" value="Unassembled WGS sequence"/>
</dbReference>
<dbReference type="EMBL" id="JWZX01003328">
    <property type="protein sequence ID" value="KOO21854.1"/>
    <property type="molecule type" value="Genomic_DNA"/>
</dbReference>
<evidence type="ECO:0000256" key="4">
    <source>
        <dbReference type="ARBA" id="ARBA00022989"/>
    </source>
</evidence>
<gene>
    <name evidence="8" type="ORF">Ctob_003424</name>
</gene>
<reference evidence="9" key="1">
    <citation type="journal article" date="2015" name="PLoS Genet.">
        <title>Genome Sequence and Transcriptome Analyses of Chrysochromulina tobin: Metabolic Tools for Enhanced Algal Fitness in the Prominent Order Prymnesiales (Haptophyceae).</title>
        <authorList>
            <person name="Hovde B.T."/>
            <person name="Deodato C.R."/>
            <person name="Hunsperger H.M."/>
            <person name="Ryken S.A."/>
            <person name="Yost W."/>
            <person name="Jha R.K."/>
            <person name="Patterson J."/>
            <person name="Monnat R.J. Jr."/>
            <person name="Barlow S.B."/>
            <person name="Starkenburg S.R."/>
            <person name="Cattolico R.A."/>
        </authorList>
    </citation>
    <scope>NUCLEOTIDE SEQUENCE</scope>
    <source>
        <strain evidence="9">CCMP291</strain>
    </source>
</reference>
<dbReference type="Pfam" id="PF08449">
    <property type="entry name" value="UAA"/>
    <property type="match status" value="1"/>
</dbReference>
<evidence type="ECO:0000256" key="5">
    <source>
        <dbReference type="ARBA" id="ARBA00023136"/>
    </source>
</evidence>
<dbReference type="GO" id="GO:0046964">
    <property type="term" value="F:3'-phosphoadenosine 5'-phosphosulfate transmembrane transporter activity"/>
    <property type="evidence" value="ECO:0007669"/>
    <property type="project" value="TreeGrafter"/>
</dbReference>
<sequence>MAHEQLFTYTVSFGSFYLFVLISFQMVKSPDFRRDRDRLSRLVHACVVGDEDIKRKGGGAFDADESRPESFAASAMRLTVCSVGIQVSYLLWGLMQERIMTKPYETGELFRSSKFLVFANRILALFAAWAMMCYTGEPVVRCANGAPLYKFSYSSVSNIMSSVCQYEALKFVSFPTQVLAKSCKMVPTMLMGYVVSRRVHACFEYVVAMGVTAGAAMFKLFETNDAPVKNTELWGIILITVYMVRDSFTSNWQSAVFKEYKVSSTAMMLYANLFSSAFTALGLVLTLEGVTVYAFLVANPSCVLHIVTMAICSAVGQLFIFYTIKRFGPVAFATIQTVRQFLSVVLSILFFAHPINLMMGCGIAIVFLSLGAEVFHQWRRKRTSPGHKPEPLTPPSELESQRDADSMSDVGDHAGDRSDQPSAALLRPSAARW</sequence>
<evidence type="ECO:0000256" key="6">
    <source>
        <dbReference type="SAM" id="MobiDB-lite"/>
    </source>
</evidence>
<evidence type="ECO:0000256" key="3">
    <source>
        <dbReference type="ARBA" id="ARBA00022692"/>
    </source>
</evidence>
<feature type="transmembrane region" description="Helical" evidence="7">
    <location>
        <begin position="357"/>
        <end position="375"/>
    </location>
</feature>
<evidence type="ECO:0000256" key="2">
    <source>
        <dbReference type="ARBA" id="ARBA00022448"/>
    </source>
</evidence>
<comment type="caution">
    <text evidence="8">The sequence shown here is derived from an EMBL/GenBank/DDBJ whole genome shotgun (WGS) entry which is preliminary data.</text>
</comment>
<evidence type="ECO:0000256" key="1">
    <source>
        <dbReference type="ARBA" id="ARBA00004141"/>
    </source>
</evidence>
<dbReference type="PANTHER" id="PTHR10778:SF13">
    <property type="entry name" value="ADENOSINE 3'-PHOSPHO 5'-PHOSPHOSULFATE TRANSPORTER 1"/>
    <property type="match status" value="1"/>
</dbReference>
<feature type="transmembrane region" description="Helical" evidence="7">
    <location>
        <begin position="303"/>
        <end position="323"/>
    </location>
</feature>
<proteinExistence type="predicted"/>
<keyword evidence="5 7" id="KW-0472">Membrane</keyword>
<dbReference type="GO" id="GO:0005789">
    <property type="term" value="C:endoplasmic reticulum membrane"/>
    <property type="evidence" value="ECO:0007669"/>
    <property type="project" value="TreeGrafter"/>
</dbReference>
<evidence type="ECO:0000256" key="7">
    <source>
        <dbReference type="SAM" id="Phobius"/>
    </source>
</evidence>
<protein>
    <submittedName>
        <fullName evidence="8">Adenosine 3-phospho 5-phosphosulfate transporter 1-like protein</fullName>
    </submittedName>
</protein>
<comment type="subcellular location">
    <subcellularLocation>
        <location evidence="1">Membrane</location>
        <topology evidence="1">Multi-pass membrane protein</topology>
    </subcellularLocation>
</comment>
<evidence type="ECO:0000313" key="8">
    <source>
        <dbReference type="EMBL" id="KOO21854.1"/>
    </source>
</evidence>
<organism evidence="8 9">
    <name type="scientific">Chrysochromulina tobinii</name>
    <dbReference type="NCBI Taxonomy" id="1460289"/>
    <lineage>
        <taxon>Eukaryota</taxon>
        <taxon>Haptista</taxon>
        <taxon>Haptophyta</taxon>
        <taxon>Prymnesiophyceae</taxon>
        <taxon>Prymnesiales</taxon>
        <taxon>Chrysochromulinaceae</taxon>
        <taxon>Chrysochromulina</taxon>
    </lineage>
</organism>
<dbReference type="InterPro" id="IPR013657">
    <property type="entry name" value="SCL35B1-4/HUT1"/>
</dbReference>
<keyword evidence="4 7" id="KW-1133">Transmembrane helix</keyword>
<feature type="transmembrane region" description="Helical" evidence="7">
    <location>
        <begin position="269"/>
        <end position="297"/>
    </location>
</feature>
<dbReference type="OrthoDB" id="10035043at2759"/>
<feature type="compositionally biased region" description="Basic and acidic residues" evidence="6">
    <location>
        <begin position="399"/>
        <end position="419"/>
    </location>
</feature>
<name>A0A0M0J5G4_9EUKA</name>
<keyword evidence="2" id="KW-0813">Transport</keyword>
<dbReference type="AlphaFoldDB" id="A0A0M0J5G4"/>
<accession>A0A0M0J5G4</accession>
<feature type="transmembrane region" description="Helical" evidence="7">
    <location>
        <begin position="199"/>
        <end position="221"/>
    </location>
</feature>
<keyword evidence="9" id="KW-1185">Reference proteome</keyword>
<feature type="region of interest" description="Disordered" evidence="6">
    <location>
        <begin position="381"/>
        <end position="433"/>
    </location>
</feature>
<keyword evidence="3 7" id="KW-0812">Transmembrane</keyword>
<dbReference type="GO" id="GO:0000139">
    <property type="term" value="C:Golgi membrane"/>
    <property type="evidence" value="ECO:0007669"/>
    <property type="project" value="TreeGrafter"/>
</dbReference>
<feature type="transmembrane region" description="Helical" evidence="7">
    <location>
        <begin position="6"/>
        <end position="27"/>
    </location>
</feature>